<evidence type="ECO:0000313" key="3">
    <source>
        <dbReference type="Proteomes" id="UP000499080"/>
    </source>
</evidence>
<dbReference type="EMBL" id="BGPR01009891">
    <property type="protein sequence ID" value="GBN42930.1"/>
    <property type="molecule type" value="Genomic_DNA"/>
</dbReference>
<keyword evidence="1" id="KW-1133">Transmembrane helix</keyword>
<reference evidence="2 3" key="1">
    <citation type="journal article" date="2019" name="Sci. Rep.">
        <title>Orb-weaving spider Araneus ventricosus genome elucidates the spidroin gene catalogue.</title>
        <authorList>
            <person name="Kono N."/>
            <person name="Nakamura H."/>
            <person name="Ohtoshi R."/>
            <person name="Moran D.A.P."/>
            <person name="Shinohara A."/>
            <person name="Yoshida Y."/>
            <person name="Fujiwara M."/>
            <person name="Mori M."/>
            <person name="Tomita M."/>
            <person name="Arakawa K."/>
        </authorList>
    </citation>
    <scope>NUCLEOTIDE SEQUENCE [LARGE SCALE GENOMIC DNA]</scope>
</reference>
<evidence type="ECO:0000313" key="2">
    <source>
        <dbReference type="EMBL" id="GBN42930.1"/>
    </source>
</evidence>
<dbReference type="AlphaFoldDB" id="A0A4Y2NXD2"/>
<sequence length="153" mass="16925">MICFCHRPRHRVQLSSLLPFCKAGSDVVGMGPKCIRRLGQNSYAAVTPFLLAVLCGWSSLVFLSRCTPRYLSTSVLFTLLSPQKIDGPLLRLQISRYLVFSTVIESSCLSDQITGTYCYGDQFSQTSLAIDCCDYEEIIGKCLDTCVGGEVLF</sequence>
<keyword evidence="3" id="KW-1185">Reference proteome</keyword>
<organism evidence="2 3">
    <name type="scientific">Araneus ventricosus</name>
    <name type="common">Orbweaver spider</name>
    <name type="synonym">Epeira ventricosa</name>
    <dbReference type="NCBI Taxonomy" id="182803"/>
    <lineage>
        <taxon>Eukaryota</taxon>
        <taxon>Metazoa</taxon>
        <taxon>Ecdysozoa</taxon>
        <taxon>Arthropoda</taxon>
        <taxon>Chelicerata</taxon>
        <taxon>Arachnida</taxon>
        <taxon>Araneae</taxon>
        <taxon>Araneomorphae</taxon>
        <taxon>Entelegynae</taxon>
        <taxon>Araneoidea</taxon>
        <taxon>Araneidae</taxon>
        <taxon>Araneus</taxon>
    </lineage>
</organism>
<feature type="transmembrane region" description="Helical" evidence="1">
    <location>
        <begin position="43"/>
        <end position="63"/>
    </location>
</feature>
<protein>
    <submittedName>
        <fullName evidence="2">Uncharacterized protein</fullName>
    </submittedName>
</protein>
<dbReference type="Proteomes" id="UP000499080">
    <property type="component" value="Unassembled WGS sequence"/>
</dbReference>
<name>A0A4Y2NXD2_ARAVE</name>
<evidence type="ECO:0000256" key="1">
    <source>
        <dbReference type="SAM" id="Phobius"/>
    </source>
</evidence>
<comment type="caution">
    <text evidence="2">The sequence shown here is derived from an EMBL/GenBank/DDBJ whole genome shotgun (WGS) entry which is preliminary data.</text>
</comment>
<keyword evidence="1" id="KW-0812">Transmembrane</keyword>
<gene>
    <name evidence="2" type="ORF">AVEN_228884_1</name>
</gene>
<proteinExistence type="predicted"/>
<keyword evidence="1" id="KW-0472">Membrane</keyword>
<accession>A0A4Y2NXD2</accession>